<accession>X0WIL2</accession>
<dbReference type="AlphaFoldDB" id="X0WIL2"/>
<proteinExistence type="predicted"/>
<sequence length="188" mass="19956">MHDLREANKLDWGIKPQKGATSINGEWFNVKTYAKALFTAGISLQTYGQSLTFQVWESTSAAGDGTPAQLGETITMAHGVKVTMAQIKCTSVVLNDTVTITPYTFNGQGVLTAGTALVFTAKTAESLPNRQFDYDDDDNATAVSLMACINDATYGVPGLLGVEGSVNDIVVLTLTEPGDGAFTYVESD</sequence>
<name>X0WIL2_9ZZZZ</name>
<comment type="caution">
    <text evidence="1">The sequence shown here is derived from an EMBL/GenBank/DDBJ whole genome shotgun (WGS) entry which is preliminary data.</text>
</comment>
<dbReference type="EMBL" id="BARS01023542">
    <property type="protein sequence ID" value="GAG12521.1"/>
    <property type="molecule type" value="Genomic_DNA"/>
</dbReference>
<organism evidence="1">
    <name type="scientific">marine sediment metagenome</name>
    <dbReference type="NCBI Taxonomy" id="412755"/>
    <lineage>
        <taxon>unclassified sequences</taxon>
        <taxon>metagenomes</taxon>
        <taxon>ecological metagenomes</taxon>
    </lineage>
</organism>
<gene>
    <name evidence="1" type="ORF">S01H1_37474</name>
</gene>
<feature type="non-terminal residue" evidence="1">
    <location>
        <position position="188"/>
    </location>
</feature>
<protein>
    <submittedName>
        <fullName evidence="1">Uncharacterized protein</fullName>
    </submittedName>
</protein>
<evidence type="ECO:0000313" key="1">
    <source>
        <dbReference type="EMBL" id="GAG12521.1"/>
    </source>
</evidence>
<reference evidence="1" key="1">
    <citation type="journal article" date="2014" name="Front. Microbiol.">
        <title>High frequency of phylogenetically diverse reductive dehalogenase-homologous genes in deep subseafloor sedimentary metagenomes.</title>
        <authorList>
            <person name="Kawai M."/>
            <person name="Futagami T."/>
            <person name="Toyoda A."/>
            <person name="Takaki Y."/>
            <person name="Nishi S."/>
            <person name="Hori S."/>
            <person name="Arai W."/>
            <person name="Tsubouchi T."/>
            <person name="Morono Y."/>
            <person name="Uchiyama I."/>
            <person name="Ito T."/>
            <person name="Fujiyama A."/>
            <person name="Inagaki F."/>
            <person name="Takami H."/>
        </authorList>
    </citation>
    <scope>NUCLEOTIDE SEQUENCE</scope>
    <source>
        <strain evidence="1">Expedition CK06-06</strain>
    </source>
</reference>